<evidence type="ECO:0000259" key="2">
    <source>
        <dbReference type="Pfam" id="PF09084"/>
    </source>
</evidence>
<dbReference type="AlphaFoldDB" id="A0A9D6V895"/>
<dbReference type="Pfam" id="PF09084">
    <property type="entry name" value="NMT1"/>
    <property type="match status" value="1"/>
</dbReference>
<name>A0A9D6V895_9BACT</name>
<protein>
    <submittedName>
        <fullName evidence="3">ABC transporter substrate-binding protein</fullName>
    </submittedName>
</protein>
<dbReference type="Proteomes" id="UP000807825">
    <property type="component" value="Unassembled WGS sequence"/>
</dbReference>
<organism evidence="3 4">
    <name type="scientific">Desulfomonile tiedjei</name>
    <dbReference type="NCBI Taxonomy" id="2358"/>
    <lineage>
        <taxon>Bacteria</taxon>
        <taxon>Pseudomonadati</taxon>
        <taxon>Thermodesulfobacteriota</taxon>
        <taxon>Desulfomonilia</taxon>
        <taxon>Desulfomonilales</taxon>
        <taxon>Desulfomonilaceae</taxon>
        <taxon>Desulfomonile</taxon>
    </lineage>
</organism>
<feature type="signal peptide" evidence="1">
    <location>
        <begin position="1"/>
        <end position="24"/>
    </location>
</feature>
<comment type="caution">
    <text evidence="3">The sequence shown here is derived from an EMBL/GenBank/DDBJ whole genome shotgun (WGS) entry which is preliminary data.</text>
</comment>
<dbReference type="Gene3D" id="3.40.190.10">
    <property type="entry name" value="Periplasmic binding protein-like II"/>
    <property type="match status" value="2"/>
</dbReference>
<feature type="chain" id="PRO_5038350884" evidence="1">
    <location>
        <begin position="25"/>
        <end position="317"/>
    </location>
</feature>
<evidence type="ECO:0000313" key="3">
    <source>
        <dbReference type="EMBL" id="MBI5252415.1"/>
    </source>
</evidence>
<dbReference type="EMBL" id="JACRDE010000606">
    <property type="protein sequence ID" value="MBI5252415.1"/>
    <property type="molecule type" value="Genomic_DNA"/>
</dbReference>
<accession>A0A9D6V895</accession>
<proteinExistence type="predicted"/>
<keyword evidence="1" id="KW-0732">Signal</keyword>
<gene>
    <name evidence="3" type="ORF">HY912_23215</name>
</gene>
<dbReference type="InterPro" id="IPR015168">
    <property type="entry name" value="SsuA/THI5"/>
</dbReference>
<reference evidence="3" key="1">
    <citation type="submission" date="2020-07" db="EMBL/GenBank/DDBJ databases">
        <title>Huge and variable diversity of episymbiotic CPR bacteria and DPANN archaea in groundwater ecosystems.</title>
        <authorList>
            <person name="He C.Y."/>
            <person name="Keren R."/>
            <person name="Whittaker M."/>
            <person name="Farag I.F."/>
            <person name="Doudna J."/>
            <person name="Cate J.H.D."/>
            <person name="Banfield J.F."/>
        </authorList>
    </citation>
    <scope>NUCLEOTIDE SEQUENCE</scope>
    <source>
        <strain evidence="3">NC_groundwater_1664_Pr3_B-0.1um_52_9</strain>
    </source>
</reference>
<dbReference type="PANTHER" id="PTHR30024">
    <property type="entry name" value="ALIPHATIC SULFONATES-BINDING PROTEIN-RELATED"/>
    <property type="match status" value="1"/>
</dbReference>
<feature type="domain" description="SsuA/THI5-like" evidence="2">
    <location>
        <begin position="46"/>
        <end position="247"/>
    </location>
</feature>
<dbReference type="SUPFAM" id="SSF53850">
    <property type="entry name" value="Periplasmic binding protein-like II"/>
    <property type="match status" value="1"/>
</dbReference>
<sequence>MRKSSSIMLAAIVACLLFSQVALGADREKMKLVYASYLDFCMDVPIAIEKGYFGQVGLDLEAVDISSVATRISLLPKEDIDGCFMASSTALFLVEKGLDLVLVCGIGNRSFDYAVLKDSPIKDIKDFGGKKIANLAKPSNPWLALEYDLTANGVKGYTVIATADDADRTSMLLSGNVDVAMSSPAMECKLGDQIRVVHCCTTSKYLWNSCGWFFKRDYIKKHPEAIQKFVQGLAMSRKIINGDPEEAIKIYSKYNKMDQTTYKKPFQLPSFDSPPVIYIYGLEETHRIMQQFNLLKTKIEIGNHVNGQFAKPLDARY</sequence>
<evidence type="ECO:0000313" key="4">
    <source>
        <dbReference type="Proteomes" id="UP000807825"/>
    </source>
</evidence>
<evidence type="ECO:0000256" key="1">
    <source>
        <dbReference type="SAM" id="SignalP"/>
    </source>
</evidence>
<dbReference type="PROSITE" id="PS51257">
    <property type="entry name" value="PROKAR_LIPOPROTEIN"/>
    <property type="match status" value="1"/>
</dbReference>